<protein>
    <submittedName>
        <fullName evidence="1">Uncharacterized protein</fullName>
    </submittedName>
</protein>
<reference evidence="1" key="1">
    <citation type="submission" date="2014-09" db="EMBL/GenBank/DDBJ databases">
        <authorList>
            <person name="Magalhaes I.L.F."/>
            <person name="Oliveira U."/>
            <person name="Santos F.R."/>
            <person name="Vidigal T.H.D.A."/>
            <person name="Brescovit A.D."/>
            <person name="Santos A.J."/>
        </authorList>
    </citation>
    <scope>NUCLEOTIDE SEQUENCE</scope>
    <source>
        <tissue evidence="1">Shoot tissue taken approximately 20 cm above the soil surface</tissue>
    </source>
</reference>
<accession>A0A0A9A3W2</accession>
<dbReference type="EMBL" id="GBRH01252104">
    <property type="protein sequence ID" value="JAD45791.1"/>
    <property type="molecule type" value="Transcribed_RNA"/>
</dbReference>
<reference evidence="1" key="2">
    <citation type="journal article" date="2015" name="Data Brief">
        <title>Shoot transcriptome of the giant reed, Arundo donax.</title>
        <authorList>
            <person name="Barrero R.A."/>
            <person name="Guerrero F.D."/>
            <person name="Moolhuijzen P."/>
            <person name="Goolsby J.A."/>
            <person name="Tidwell J."/>
            <person name="Bellgard S.E."/>
            <person name="Bellgard M.I."/>
        </authorList>
    </citation>
    <scope>NUCLEOTIDE SEQUENCE</scope>
    <source>
        <tissue evidence="1">Shoot tissue taken approximately 20 cm above the soil surface</tissue>
    </source>
</reference>
<organism evidence="1">
    <name type="scientific">Arundo donax</name>
    <name type="common">Giant reed</name>
    <name type="synonym">Donax arundinaceus</name>
    <dbReference type="NCBI Taxonomy" id="35708"/>
    <lineage>
        <taxon>Eukaryota</taxon>
        <taxon>Viridiplantae</taxon>
        <taxon>Streptophyta</taxon>
        <taxon>Embryophyta</taxon>
        <taxon>Tracheophyta</taxon>
        <taxon>Spermatophyta</taxon>
        <taxon>Magnoliopsida</taxon>
        <taxon>Liliopsida</taxon>
        <taxon>Poales</taxon>
        <taxon>Poaceae</taxon>
        <taxon>PACMAD clade</taxon>
        <taxon>Arundinoideae</taxon>
        <taxon>Arundineae</taxon>
        <taxon>Arundo</taxon>
    </lineage>
</organism>
<proteinExistence type="predicted"/>
<evidence type="ECO:0000313" key="1">
    <source>
        <dbReference type="EMBL" id="JAD45791.1"/>
    </source>
</evidence>
<dbReference type="AlphaFoldDB" id="A0A0A9A3W2"/>
<name>A0A0A9A3W2_ARUDO</name>
<sequence length="27" mass="2781">MVVEGERRQAVVTAGGGSWCGTAMAKE</sequence>